<dbReference type="PANTHER" id="PTHR31013">
    <property type="entry name" value="THAUMATIN FAMILY PROTEIN-RELATED"/>
    <property type="match status" value="1"/>
</dbReference>
<name>A0A2P6NGE1_9EUKA</name>
<accession>A0A2P6NGE1</accession>
<dbReference type="AlphaFoldDB" id="A0A2P6NGE1"/>
<dbReference type="PROSITE" id="PS51367">
    <property type="entry name" value="THAUMATIN_2"/>
    <property type="match status" value="1"/>
</dbReference>
<comment type="caution">
    <text evidence="1">The sequence shown here is derived from an EMBL/GenBank/DDBJ whole genome shotgun (WGS) entry which is preliminary data.</text>
</comment>
<reference evidence="1 2" key="1">
    <citation type="journal article" date="2018" name="Genome Biol. Evol.">
        <title>Multiple Roots of Fruiting Body Formation in Amoebozoa.</title>
        <authorList>
            <person name="Hillmann F."/>
            <person name="Forbes G."/>
            <person name="Novohradska S."/>
            <person name="Ferling I."/>
            <person name="Riege K."/>
            <person name="Groth M."/>
            <person name="Westermann M."/>
            <person name="Marz M."/>
            <person name="Spaller T."/>
            <person name="Winckler T."/>
            <person name="Schaap P."/>
            <person name="Glockner G."/>
        </authorList>
    </citation>
    <scope>NUCLEOTIDE SEQUENCE [LARGE SCALE GENOMIC DNA]</scope>
    <source>
        <strain evidence="1 2">Jena</strain>
    </source>
</reference>
<keyword evidence="2" id="KW-1185">Reference proteome</keyword>
<sequence length="450" mass="48006">MRRRTALEAAKSSSLLSQRTKNQRCHQYGNRQRKFITSAGARGSFSTDASMRSASLLLLVSSFVAVLSVATCPPPLKTCGDACYMDSLYCCPNGILTQKQFCKDNGGGGNNGGGSSNNGGGSSGNNGGGGGSANGKADFTVINNCGVTLFMEARMGGKGSPLPGQSTTVRNIPTAPRLPAGGKLEYNIPNEGAEGTRFWAKYGCNEQGRNCLIGDSMQYWPQPPGGCPDGGCHIPIDSLFEATWGCKPGSSCHSSKPTTWWDTSQVDGWTLPYKVNVFGQTEKCDCEVGRCTNLTQVDGSHLDLRKCPGDDDASWGGKFPSYGGKNMNHLDLRYIKNNMVLGCMSPCKKLTYGAPSGFGLPEGSMTSFMKFSAEMKNRNCQLDQGCIGPQDCRAGPIVNTKFVKAVHNMAPGIYSYSYDDGVGLHTCPAGVVKYQMEFCPRGSAPYPLKL</sequence>
<dbReference type="Proteomes" id="UP000241769">
    <property type="component" value="Unassembled WGS sequence"/>
</dbReference>
<organism evidence="1 2">
    <name type="scientific">Planoprotostelium fungivorum</name>
    <dbReference type="NCBI Taxonomy" id="1890364"/>
    <lineage>
        <taxon>Eukaryota</taxon>
        <taxon>Amoebozoa</taxon>
        <taxon>Evosea</taxon>
        <taxon>Variosea</taxon>
        <taxon>Cavosteliida</taxon>
        <taxon>Cavosteliaceae</taxon>
        <taxon>Planoprotostelium</taxon>
    </lineage>
</organism>
<dbReference type="PANTHER" id="PTHR31013:SF2">
    <property type="entry name" value="THAUMATIN-LIKE PROTEIN"/>
    <property type="match status" value="1"/>
</dbReference>
<evidence type="ECO:0000313" key="2">
    <source>
        <dbReference type="Proteomes" id="UP000241769"/>
    </source>
</evidence>
<evidence type="ECO:0000313" key="1">
    <source>
        <dbReference type="EMBL" id="PRP83023.1"/>
    </source>
</evidence>
<dbReference type="EMBL" id="MDYQ01000091">
    <property type="protein sequence ID" value="PRP83023.1"/>
    <property type="molecule type" value="Genomic_DNA"/>
</dbReference>
<protein>
    <submittedName>
        <fullName evidence="1">Uncharacterized protein</fullName>
    </submittedName>
</protein>
<dbReference type="InterPro" id="IPR037176">
    <property type="entry name" value="Osmotin/thaumatin-like_sf"/>
</dbReference>
<dbReference type="SUPFAM" id="SSF49870">
    <property type="entry name" value="Osmotin, thaumatin-like protein"/>
    <property type="match status" value="1"/>
</dbReference>
<dbReference type="InterPro" id="IPR001938">
    <property type="entry name" value="Thaumatin"/>
</dbReference>
<dbReference type="OrthoDB" id="2020591at2759"/>
<gene>
    <name evidence="1" type="ORF">PROFUN_09878</name>
</gene>
<dbReference type="InParanoid" id="A0A2P6NGE1"/>
<dbReference type="Gene3D" id="2.60.110.10">
    <property type="entry name" value="Thaumatin"/>
    <property type="match status" value="1"/>
</dbReference>
<proteinExistence type="predicted"/>